<name>A0A8S5T4U0_9CAUD</name>
<organism evidence="1">
    <name type="scientific">Siphoviridae sp. ctrpM6</name>
    <dbReference type="NCBI Taxonomy" id="2827956"/>
    <lineage>
        <taxon>Viruses</taxon>
        <taxon>Duplodnaviria</taxon>
        <taxon>Heunggongvirae</taxon>
        <taxon>Uroviricota</taxon>
        <taxon>Caudoviricetes</taxon>
    </lineage>
</organism>
<sequence>MKKKRYSRQLIAKLTAKEVRSCEFYAKTGRRINAAKVQIDFYRDNNVVAKVIFCDDPAHKQTVIRWYTKQYFALRYGAREAKPINMTLAMWRTFSNR</sequence>
<evidence type="ECO:0000313" key="1">
    <source>
        <dbReference type="EMBL" id="DAF58027.1"/>
    </source>
</evidence>
<accession>A0A8S5T4U0</accession>
<dbReference type="EMBL" id="BK032745">
    <property type="protein sequence ID" value="DAF58027.1"/>
    <property type="molecule type" value="Genomic_DNA"/>
</dbReference>
<protein>
    <submittedName>
        <fullName evidence="1">Uncharacterized protein</fullName>
    </submittedName>
</protein>
<reference evidence="1" key="1">
    <citation type="journal article" date="2021" name="Proc. Natl. Acad. Sci. U.S.A.">
        <title>A Catalog of Tens of Thousands of Viruses from Human Metagenomes Reveals Hidden Associations with Chronic Diseases.</title>
        <authorList>
            <person name="Tisza M.J."/>
            <person name="Buck C.B."/>
        </authorList>
    </citation>
    <scope>NUCLEOTIDE SEQUENCE</scope>
    <source>
        <strain evidence="1">CtrpM6</strain>
    </source>
</reference>
<proteinExistence type="predicted"/>